<reference evidence="3" key="1">
    <citation type="journal article" date="2007" name="Plant Cell">
        <title>Dothideomycete-plant interactions illuminated by genome sequencing and EST analysis of the wheat pathogen Stagonospora nodorum.</title>
        <authorList>
            <person name="Hane J.K."/>
            <person name="Lowe R.G."/>
            <person name="Solomon P.S."/>
            <person name="Tan K.C."/>
            <person name="Schoch C.L."/>
            <person name="Spatafora J.W."/>
            <person name="Crous P.W."/>
            <person name="Kodira C."/>
            <person name="Birren B.W."/>
            <person name="Galagan J.E."/>
            <person name="Torriani S.F."/>
            <person name="McDonald B.A."/>
            <person name="Oliver R.P."/>
        </authorList>
    </citation>
    <scope>NUCLEOTIDE SEQUENCE [LARGE SCALE GENOMIC DNA]</scope>
    <source>
        <strain evidence="3">SN15 / ATCC MYA-4574 / FGSC 10173</strain>
    </source>
</reference>
<evidence type="ECO:0000256" key="1">
    <source>
        <dbReference type="SAM" id="MobiDB-lite"/>
    </source>
</evidence>
<dbReference type="HOGENOM" id="CLU_2723036_0_0_1"/>
<dbReference type="KEGG" id="pno:SNOG_12386"/>
<sequence length="72" mass="8162">MKEVRLALLAESCVIGAGDVLHPCRLQIICGSAMEKQDRPKEDKHSRVARIEQDEKGARRSAQSSWKYRLVL</sequence>
<feature type="region of interest" description="Disordered" evidence="1">
    <location>
        <begin position="35"/>
        <end position="72"/>
    </location>
</feature>
<gene>
    <name evidence="2" type="ORF">SNOG_12386</name>
</gene>
<protein>
    <submittedName>
        <fullName evidence="2">Uncharacterized protein</fullName>
    </submittedName>
</protein>
<dbReference type="InParanoid" id="Q0U778"/>
<evidence type="ECO:0000313" key="3">
    <source>
        <dbReference type="Proteomes" id="UP000001055"/>
    </source>
</evidence>
<dbReference type="Proteomes" id="UP000001055">
    <property type="component" value="Unassembled WGS sequence"/>
</dbReference>
<dbReference type="RefSeq" id="XP_001802609.1">
    <property type="nucleotide sequence ID" value="XM_001802557.1"/>
</dbReference>
<dbReference type="GeneID" id="5979518"/>
<organism evidence="2 3">
    <name type="scientific">Phaeosphaeria nodorum (strain SN15 / ATCC MYA-4574 / FGSC 10173)</name>
    <name type="common">Glume blotch fungus</name>
    <name type="synonym">Parastagonospora nodorum</name>
    <dbReference type="NCBI Taxonomy" id="321614"/>
    <lineage>
        <taxon>Eukaryota</taxon>
        <taxon>Fungi</taxon>
        <taxon>Dikarya</taxon>
        <taxon>Ascomycota</taxon>
        <taxon>Pezizomycotina</taxon>
        <taxon>Dothideomycetes</taxon>
        <taxon>Pleosporomycetidae</taxon>
        <taxon>Pleosporales</taxon>
        <taxon>Pleosporineae</taxon>
        <taxon>Phaeosphaeriaceae</taxon>
        <taxon>Parastagonospora</taxon>
    </lineage>
</organism>
<dbReference type="EMBL" id="CH445346">
    <property type="protein sequence ID" value="EAT80199.1"/>
    <property type="molecule type" value="Genomic_DNA"/>
</dbReference>
<name>Q0U778_PHANO</name>
<evidence type="ECO:0000313" key="2">
    <source>
        <dbReference type="EMBL" id="EAT80199.1"/>
    </source>
</evidence>
<feature type="compositionally biased region" description="Basic and acidic residues" evidence="1">
    <location>
        <begin position="35"/>
        <end position="58"/>
    </location>
</feature>
<dbReference type="AlphaFoldDB" id="Q0U778"/>
<proteinExistence type="predicted"/>
<accession>Q0U778</accession>